<name>A0AAN7AV47_9PEZI</name>
<comment type="caution">
    <text evidence="2">The sequence shown here is derived from an EMBL/GenBank/DDBJ whole genome shotgun (WGS) entry which is preliminary data.</text>
</comment>
<gene>
    <name evidence="2" type="ORF">QBC40DRAFT_151029</name>
</gene>
<dbReference type="EMBL" id="MU863921">
    <property type="protein sequence ID" value="KAK4200274.1"/>
    <property type="molecule type" value="Genomic_DNA"/>
</dbReference>
<accession>A0AAN7AV47</accession>
<reference evidence="2" key="2">
    <citation type="submission" date="2023-05" db="EMBL/GenBank/DDBJ databases">
        <authorList>
            <consortium name="Lawrence Berkeley National Laboratory"/>
            <person name="Steindorff A."/>
            <person name="Hensen N."/>
            <person name="Bonometti L."/>
            <person name="Westerberg I."/>
            <person name="Brannstrom I.O."/>
            <person name="Guillou S."/>
            <person name="Cros-Aarteil S."/>
            <person name="Calhoun S."/>
            <person name="Haridas S."/>
            <person name="Kuo A."/>
            <person name="Mondo S."/>
            <person name="Pangilinan J."/>
            <person name="Riley R."/>
            <person name="Labutti K."/>
            <person name="Andreopoulos B."/>
            <person name="Lipzen A."/>
            <person name="Chen C."/>
            <person name="Yanf M."/>
            <person name="Daum C."/>
            <person name="Ng V."/>
            <person name="Clum A."/>
            <person name="Ohm R."/>
            <person name="Martin F."/>
            <person name="Silar P."/>
            <person name="Natvig D."/>
            <person name="Lalanne C."/>
            <person name="Gautier V."/>
            <person name="Ament-Velasquez S.L."/>
            <person name="Kruys A."/>
            <person name="Hutchinson M.I."/>
            <person name="Powell A.J."/>
            <person name="Barry K."/>
            <person name="Miller A.N."/>
            <person name="Grigoriev I.V."/>
            <person name="Debuchy R."/>
            <person name="Gladieux P."/>
            <person name="Thoren M.H."/>
            <person name="Johannesson H."/>
        </authorList>
    </citation>
    <scope>NUCLEOTIDE SEQUENCE</scope>
    <source>
        <strain evidence="2">CBS 315.58</strain>
    </source>
</reference>
<feature type="compositionally biased region" description="Basic and acidic residues" evidence="1">
    <location>
        <begin position="33"/>
        <end position="42"/>
    </location>
</feature>
<feature type="non-terminal residue" evidence="2">
    <location>
        <position position="155"/>
    </location>
</feature>
<evidence type="ECO:0000313" key="3">
    <source>
        <dbReference type="Proteomes" id="UP001303160"/>
    </source>
</evidence>
<proteinExistence type="predicted"/>
<dbReference type="AlphaFoldDB" id="A0AAN7AV47"/>
<keyword evidence="3" id="KW-1185">Reference proteome</keyword>
<feature type="region of interest" description="Disordered" evidence="1">
    <location>
        <begin position="24"/>
        <end position="93"/>
    </location>
</feature>
<feature type="compositionally biased region" description="Polar residues" evidence="1">
    <location>
        <begin position="70"/>
        <end position="85"/>
    </location>
</feature>
<evidence type="ECO:0000313" key="2">
    <source>
        <dbReference type="EMBL" id="KAK4200274.1"/>
    </source>
</evidence>
<sequence>AIAALDRAIIRGWNIKVQRKQSKVAKSPFGNKYADRLEHTEKSTSGASRDAHAARRPGRFTGQIFDGPNGTLSSLQPSAHQNESFQHYAGPPMPPMPYIPSHGAAVGLSGMQVNSPVVSPTFGHTYPVYPPNHTPPGMMSSWPVITSTPSHQYQA</sequence>
<protein>
    <submittedName>
        <fullName evidence="2">Uncharacterized protein</fullName>
    </submittedName>
</protein>
<feature type="non-terminal residue" evidence="2">
    <location>
        <position position="1"/>
    </location>
</feature>
<evidence type="ECO:0000256" key="1">
    <source>
        <dbReference type="SAM" id="MobiDB-lite"/>
    </source>
</evidence>
<dbReference type="Proteomes" id="UP001303160">
    <property type="component" value="Unassembled WGS sequence"/>
</dbReference>
<reference evidence="2" key="1">
    <citation type="journal article" date="2023" name="Mol. Phylogenet. Evol.">
        <title>Genome-scale phylogeny and comparative genomics of the fungal order Sordariales.</title>
        <authorList>
            <person name="Hensen N."/>
            <person name="Bonometti L."/>
            <person name="Westerberg I."/>
            <person name="Brannstrom I.O."/>
            <person name="Guillou S."/>
            <person name="Cros-Aarteil S."/>
            <person name="Calhoun S."/>
            <person name="Haridas S."/>
            <person name="Kuo A."/>
            <person name="Mondo S."/>
            <person name="Pangilinan J."/>
            <person name="Riley R."/>
            <person name="LaButti K."/>
            <person name="Andreopoulos B."/>
            <person name="Lipzen A."/>
            <person name="Chen C."/>
            <person name="Yan M."/>
            <person name="Daum C."/>
            <person name="Ng V."/>
            <person name="Clum A."/>
            <person name="Steindorff A."/>
            <person name="Ohm R.A."/>
            <person name="Martin F."/>
            <person name="Silar P."/>
            <person name="Natvig D.O."/>
            <person name="Lalanne C."/>
            <person name="Gautier V."/>
            <person name="Ament-Velasquez S.L."/>
            <person name="Kruys A."/>
            <person name="Hutchinson M.I."/>
            <person name="Powell A.J."/>
            <person name="Barry K."/>
            <person name="Miller A.N."/>
            <person name="Grigoriev I.V."/>
            <person name="Debuchy R."/>
            <person name="Gladieux P."/>
            <person name="Hiltunen Thoren M."/>
            <person name="Johannesson H."/>
        </authorList>
    </citation>
    <scope>NUCLEOTIDE SEQUENCE</scope>
    <source>
        <strain evidence="2">CBS 315.58</strain>
    </source>
</reference>
<organism evidence="2 3">
    <name type="scientific">Triangularia verruculosa</name>
    <dbReference type="NCBI Taxonomy" id="2587418"/>
    <lineage>
        <taxon>Eukaryota</taxon>
        <taxon>Fungi</taxon>
        <taxon>Dikarya</taxon>
        <taxon>Ascomycota</taxon>
        <taxon>Pezizomycotina</taxon>
        <taxon>Sordariomycetes</taxon>
        <taxon>Sordariomycetidae</taxon>
        <taxon>Sordariales</taxon>
        <taxon>Podosporaceae</taxon>
        <taxon>Triangularia</taxon>
    </lineage>
</organism>